<dbReference type="EMBL" id="PVLQ01000027">
    <property type="protein sequence ID" value="PRD65564.1"/>
    <property type="molecule type" value="Genomic_DNA"/>
</dbReference>
<keyword evidence="3" id="KW-1185">Reference proteome</keyword>
<sequence>MRSWRNPDLVIRFREVSLSVAKLEARPDVAAGVKEQASSWLVDAQDILDQRHFGILPYDRYDAVWALINQLRHLLCSVLPAPDLLAVLADVRASCCYLPQQQQRLLGERELARLEAELIGGPVPGAAIPAATSEPLPRIRLELERLSRLVAGAREAHWRKVNLLRKRLTVTGSVLLVLLCTAFWLLPDLLRGMVITRPQLAGIMLFGAIGGLVSALWTNESIHASSAQFYLQRTLLALKPIVGAASATFIVLLQQAGFVSLLPANADPMTACLVLAFLAGFSERFIRTRIEEATNSSVVSVNPAAAEASQKSRKGQ</sequence>
<accession>A0A2S9K590</accession>
<reference evidence="2 3" key="1">
    <citation type="submission" date="2018-03" db="EMBL/GenBank/DDBJ databases">
        <title>Comparative genomics illustrates the genes involved in a hyperalkaliphilic mechanisms of Serpentinomonas isolated from highly-alkaline calcium-rich serpentinized springs.</title>
        <authorList>
            <person name="Suzuki S."/>
            <person name="Ishii S."/>
            <person name="Walworth N."/>
            <person name="Bird L."/>
            <person name="Kuenen J.G."/>
            <person name="Nealson K.H."/>
        </authorList>
    </citation>
    <scope>NUCLEOTIDE SEQUENCE [LARGE SCALE GENOMIC DNA]</scope>
    <source>
        <strain evidence="2 3">P1</strain>
    </source>
</reference>
<feature type="transmembrane region" description="Helical" evidence="1">
    <location>
        <begin position="168"/>
        <end position="187"/>
    </location>
</feature>
<proteinExistence type="predicted"/>
<protein>
    <submittedName>
        <fullName evidence="2">Uncharacterized protein</fullName>
    </submittedName>
</protein>
<evidence type="ECO:0000313" key="2">
    <source>
        <dbReference type="EMBL" id="PRD65564.1"/>
    </source>
</evidence>
<dbReference type="Proteomes" id="UP000238589">
    <property type="component" value="Unassembled WGS sequence"/>
</dbReference>
<organism evidence="2 3">
    <name type="scientific">Malikia granosa</name>
    <dbReference type="NCBI Taxonomy" id="263067"/>
    <lineage>
        <taxon>Bacteria</taxon>
        <taxon>Pseudomonadati</taxon>
        <taxon>Pseudomonadota</taxon>
        <taxon>Betaproteobacteria</taxon>
        <taxon>Burkholderiales</taxon>
        <taxon>Comamonadaceae</taxon>
        <taxon>Malikia</taxon>
    </lineage>
</organism>
<gene>
    <name evidence="2" type="ORF">C6P64_08280</name>
</gene>
<keyword evidence="1" id="KW-0812">Transmembrane</keyword>
<keyword evidence="1" id="KW-1133">Transmembrane helix</keyword>
<name>A0A2S9K590_9BURK</name>
<keyword evidence="1" id="KW-0472">Membrane</keyword>
<feature type="transmembrane region" description="Helical" evidence="1">
    <location>
        <begin position="268"/>
        <end position="286"/>
    </location>
</feature>
<evidence type="ECO:0000256" key="1">
    <source>
        <dbReference type="SAM" id="Phobius"/>
    </source>
</evidence>
<feature type="transmembrane region" description="Helical" evidence="1">
    <location>
        <begin position="199"/>
        <end position="219"/>
    </location>
</feature>
<comment type="caution">
    <text evidence="2">The sequence shown here is derived from an EMBL/GenBank/DDBJ whole genome shotgun (WGS) entry which is preliminary data.</text>
</comment>
<evidence type="ECO:0000313" key="3">
    <source>
        <dbReference type="Proteomes" id="UP000238589"/>
    </source>
</evidence>
<feature type="transmembrane region" description="Helical" evidence="1">
    <location>
        <begin position="240"/>
        <end position="262"/>
    </location>
</feature>
<dbReference type="AlphaFoldDB" id="A0A2S9K590"/>